<dbReference type="Proteomes" id="UP001385848">
    <property type="component" value="Unassembled WGS sequence"/>
</dbReference>
<dbReference type="InterPro" id="IPR038584">
    <property type="entry name" value="Ribosomal_bL33_sf"/>
</dbReference>
<protein>
    <recommendedName>
        <fullName evidence="4 5">Large ribosomal subunit protein bL33</fullName>
    </recommendedName>
</protein>
<dbReference type="Proteomes" id="UP000327236">
    <property type="component" value="Unassembled WGS sequence"/>
</dbReference>
<dbReference type="PANTHER" id="PTHR43168:SF2">
    <property type="entry name" value="LARGE RIBOSOMAL SUBUNIT PROTEIN BL33C"/>
    <property type="match status" value="1"/>
</dbReference>
<evidence type="ECO:0000313" key="7">
    <source>
        <dbReference type="EMBL" id="MEL0565560.1"/>
    </source>
</evidence>
<dbReference type="GO" id="GO:1990904">
    <property type="term" value="C:ribonucleoprotein complex"/>
    <property type="evidence" value="ECO:0007669"/>
    <property type="project" value="UniProtKB-KW"/>
</dbReference>
<dbReference type="GO" id="GO:0003735">
    <property type="term" value="F:structural constituent of ribosome"/>
    <property type="evidence" value="ECO:0007669"/>
    <property type="project" value="InterPro"/>
</dbReference>
<keyword evidence="9" id="KW-1185">Reference proteome</keyword>
<evidence type="ECO:0000313" key="6">
    <source>
        <dbReference type="EMBL" id="KAA9323368.1"/>
    </source>
</evidence>
<dbReference type="OrthoDB" id="197660at2"/>
<dbReference type="RefSeq" id="WP_006584459.1">
    <property type="nucleotide sequence ID" value="NZ_CATOUV010000001.1"/>
</dbReference>
<dbReference type="Pfam" id="PF00471">
    <property type="entry name" value="Ribosomal_L33"/>
    <property type="match status" value="1"/>
</dbReference>
<dbReference type="AlphaFoldDB" id="A0A5N1IDC9"/>
<keyword evidence="3 5" id="KW-0687">Ribonucleoprotein</keyword>
<dbReference type="PROSITE" id="PS00582">
    <property type="entry name" value="RIBOSOMAL_L33"/>
    <property type="match status" value="1"/>
</dbReference>
<dbReference type="EMBL" id="VYWW01000009">
    <property type="protein sequence ID" value="KAA9323368.1"/>
    <property type="molecule type" value="Genomic_DNA"/>
</dbReference>
<reference evidence="7 9" key="2">
    <citation type="submission" date="2024-04" db="EMBL/GenBank/DDBJ databases">
        <title>Three lactobacilli isolated from voided urine samples from females with type 2 diabetes.</title>
        <authorList>
            <person name="Kula A."/>
            <person name="Stegman N."/>
            <person name="Putonti C."/>
        </authorList>
    </citation>
    <scope>NUCLEOTIDE SEQUENCE [LARGE SCALE GENOMIC DNA]</scope>
    <source>
        <strain evidence="7 9">1855</strain>
    </source>
</reference>
<dbReference type="InterPro" id="IPR018264">
    <property type="entry name" value="Ribosomal_bL33_CS"/>
</dbReference>
<organism evidence="6 8">
    <name type="scientific">Lactobacillus jensenii</name>
    <dbReference type="NCBI Taxonomy" id="109790"/>
    <lineage>
        <taxon>Bacteria</taxon>
        <taxon>Bacillati</taxon>
        <taxon>Bacillota</taxon>
        <taxon>Bacilli</taxon>
        <taxon>Lactobacillales</taxon>
        <taxon>Lactobacillaceae</taxon>
        <taxon>Lactobacillus</taxon>
    </lineage>
</organism>
<comment type="caution">
    <text evidence="6">The sequence shown here is derived from an EMBL/GenBank/DDBJ whole genome shotgun (WGS) entry which is preliminary data.</text>
</comment>
<proteinExistence type="inferred from homology"/>
<dbReference type="InterPro" id="IPR001705">
    <property type="entry name" value="Ribosomal_bL33"/>
</dbReference>
<dbReference type="NCBIfam" id="TIGR01023">
    <property type="entry name" value="rpmG_bact"/>
    <property type="match status" value="1"/>
</dbReference>
<dbReference type="SUPFAM" id="SSF57829">
    <property type="entry name" value="Zn-binding ribosomal proteins"/>
    <property type="match status" value="1"/>
</dbReference>
<evidence type="ECO:0000256" key="1">
    <source>
        <dbReference type="ARBA" id="ARBA00007596"/>
    </source>
</evidence>
<dbReference type="PANTHER" id="PTHR43168">
    <property type="entry name" value="50S RIBOSOMAL PROTEIN L33, CHLOROPLASTIC"/>
    <property type="match status" value="1"/>
</dbReference>
<gene>
    <name evidence="5 6" type="primary">rpmG</name>
    <name evidence="7" type="ORF">AAC431_06450</name>
    <name evidence="6" type="ORF">F6H94_03165</name>
</gene>
<dbReference type="EMBL" id="JBBVUL010000012">
    <property type="protein sequence ID" value="MEL0565560.1"/>
    <property type="molecule type" value="Genomic_DNA"/>
</dbReference>
<keyword evidence="2 5" id="KW-0689">Ribosomal protein</keyword>
<sequence length="49" mass="5946">MADNIILECTECGERDYLTKKNKRKHPERLALKKYCPRERKTTLHRETK</sequence>
<evidence type="ECO:0000256" key="4">
    <source>
        <dbReference type="ARBA" id="ARBA00035176"/>
    </source>
</evidence>
<comment type="similarity">
    <text evidence="1 5">Belongs to the bacterial ribosomal protein bL33 family.</text>
</comment>
<evidence type="ECO:0000256" key="5">
    <source>
        <dbReference type="HAMAP-Rule" id="MF_00294"/>
    </source>
</evidence>
<dbReference type="NCBIfam" id="NF001764">
    <property type="entry name" value="PRK00504.1"/>
    <property type="match status" value="1"/>
</dbReference>
<dbReference type="Gene3D" id="2.20.28.120">
    <property type="entry name" value="Ribosomal protein L33"/>
    <property type="match status" value="1"/>
</dbReference>
<name>A0A5N1IDC9_LACJE</name>
<dbReference type="HAMAP" id="MF_00294">
    <property type="entry name" value="Ribosomal_bL33"/>
    <property type="match status" value="1"/>
</dbReference>
<dbReference type="GO" id="GO:0006412">
    <property type="term" value="P:translation"/>
    <property type="evidence" value="ECO:0007669"/>
    <property type="project" value="UniProtKB-UniRule"/>
</dbReference>
<evidence type="ECO:0000313" key="9">
    <source>
        <dbReference type="Proteomes" id="UP001385848"/>
    </source>
</evidence>
<dbReference type="InterPro" id="IPR011332">
    <property type="entry name" value="Ribosomal_zn-bd"/>
</dbReference>
<dbReference type="GO" id="GO:0005840">
    <property type="term" value="C:ribosome"/>
    <property type="evidence" value="ECO:0007669"/>
    <property type="project" value="UniProtKB-KW"/>
</dbReference>
<evidence type="ECO:0000313" key="8">
    <source>
        <dbReference type="Proteomes" id="UP000327236"/>
    </source>
</evidence>
<evidence type="ECO:0000256" key="3">
    <source>
        <dbReference type="ARBA" id="ARBA00023274"/>
    </source>
</evidence>
<evidence type="ECO:0000256" key="2">
    <source>
        <dbReference type="ARBA" id="ARBA00022980"/>
    </source>
</evidence>
<dbReference type="NCBIfam" id="NF001860">
    <property type="entry name" value="PRK00595.1"/>
    <property type="match status" value="1"/>
</dbReference>
<reference evidence="6 8" key="1">
    <citation type="submission" date="2019-09" db="EMBL/GenBank/DDBJ databases">
        <title>Draft genome sequence assemblies of isolates from the urinary tract.</title>
        <authorList>
            <person name="Mores C.R."/>
            <person name="Putonti C."/>
            <person name="Wolfe A.J."/>
        </authorList>
    </citation>
    <scope>NUCLEOTIDE SEQUENCE [LARGE SCALE GENOMIC DNA]</scope>
    <source>
        <strain evidence="6 8">UMB246</strain>
    </source>
</reference>
<dbReference type="GO" id="GO:0005737">
    <property type="term" value="C:cytoplasm"/>
    <property type="evidence" value="ECO:0007669"/>
    <property type="project" value="UniProtKB-ARBA"/>
</dbReference>
<accession>A0A5N1IDC9</accession>